<dbReference type="Gene3D" id="3.40.109.10">
    <property type="entry name" value="NADH Oxidase"/>
    <property type="match status" value="1"/>
</dbReference>
<dbReference type="GO" id="GO:0016491">
    <property type="term" value="F:oxidoreductase activity"/>
    <property type="evidence" value="ECO:0007669"/>
    <property type="project" value="UniProtKB-KW"/>
</dbReference>
<keyword evidence="3" id="KW-0285">Flavoprotein</keyword>
<reference evidence="9 10" key="1">
    <citation type="journal article" date="2015" name="Genome Biol. Evol.">
        <title>Comparative Genomics of a Bacterivorous Green Alga Reveals Evolutionary Causalities and Consequences of Phago-Mixotrophic Mode of Nutrition.</title>
        <authorList>
            <person name="Burns J.A."/>
            <person name="Paasch A."/>
            <person name="Narechania A."/>
            <person name="Kim E."/>
        </authorList>
    </citation>
    <scope>NUCLEOTIDE SEQUENCE [LARGE SCALE GENOMIC DNA]</scope>
    <source>
        <strain evidence="9 10">PLY_AMNH</strain>
    </source>
</reference>
<evidence type="ECO:0000256" key="7">
    <source>
        <dbReference type="ARBA" id="ARBA00023027"/>
    </source>
</evidence>
<sequence length="240" mass="26728">MITRALFRQLNAHGTQTATAPIFRSRAVFTSLPGIPAKNPRISRIATRATKEGETHENAVFEALKSRRTTGDFTDDIVSDEVVTRAVEAARWAPNHKLTEPWKFYWLGGEAIEEISKLNAALLEADGKPAKAKAKYERWRSIKGWLVVTARRSLDNPLMEQEDYAATCCAVQNLLLALHSEGVGTKWTTGAVTRTEEVAKVVGYDLNEETPVGIVWYGVPAREGKSLRRKQVTDILIRVP</sequence>
<evidence type="ECO:0000313" key="10">
    <source>
        <dbReference type="Proteomes" id="UP001190700"/>
    </source>
</evidence>
<protein>
    <recommendedName>
        <fullName evidence="8">Nitroreductase domain-containing protein</fullName>
    </recommendedName>
</protein>
<dbReference type="InterPro" id="IPR052530">
    <property type="entry name" value="NAD(P)H_nitroreductase"/>
</dbReference>
<evidence type="ECO:0000256" key="1">
    <source>
        <dbReference type="ARBA" id="ARBA00001917"/>
    </source>
</evidence>
<dbReference type="Proteomes" id="UP001190700">
    <property type="component" value="Unassembled WGS sequence"/>
</dbReference>
<dbReference type="PANTHER" id="PTHR43821:SF1">
    <property type="entry name" value="NAD(P)H NITROREDUCTASE YDJA-RELATED"/>
    <property type="match status" value="1"/>
</dbReference>
<evidence type="ECO:0000259" key="8">
    <source>
        <dbReference type="Pfam" id="PF00881"/>
    </source>
</evidence>
<keyword evidence="5" id="KW-0521">NADP</keyword>
<accession>A0AAE0FXJ0</accession>
<dbReference type="Pfam" id="PF00881">
    <property type="entry name" value="Nitroreductase"/>
    <property type="match status" value="1"/>
</dbReference>
<dbReference type="InterPro" id="IPR026021">
    <property type="entry name" value="YdjA-like"/>
</dbReference>
<dbReference type="InterPro" id="IPR029479">
    <property type="entry name" value="Nitroreductase"/>
</dbReference>
<dbReference type="PANTHER" id="PTHR43821">
    <property type="entry name" value="NAD(P)H NITROREDUCTASE YDJA-RELATED"/>
    <property type="match status" value="1"/>
</dbReference>
<name>A0AAE0FXJ0_9CHLO</name>
<dbReference type="AlphaFoldDB" id="A0AAE0FXJ0"/>
<organism evidence="9 10">
    <name type="scientific">Cymbomonas tetramitiformis</name>
    <dbReference type="NCBI Taxonomy" id="36881"/>
    <lineage>
        <taxon>Eukaryota</taxon>
        <taxon>Viridiplantae</taxon>
        <taxon>Chlorophyta</taxon>
        <taxon>Pyramimonadophyceae</taxon>
        <taxon>Pyramimonadales</taxon>
        <taxon>Pyramimonadaceae</taxon>
        <taxon>Cymbomonas</taxon>
    </lineage>
</organism>
<evidence type="ECO:0000256" key="4">
    <source>
        <dbReference type="ARBA" id="ARBA00022643"/>
    </source>
</evidence>
<evidence type="ECO:0000256" key="2">
    <source>
        <dbReference type="ARBA" id="ARBA00007118"/>
    </source>
</evidence>
<comment type="caution">
    <text evidence="9">The sequence shown here is derived from an EMBL/GenBank/DDBJ whole genome shotgun (WGS) entry which is preliminary data.</text>
</comment>
<dbReference type="SUPFAM" id="SSF55469">
    <property type="entry name" value="FMN-dependent nitroreductase-like"/>
    <property type="match status" value="1"/>
</dbReference>
<comment type="similarity">
    <text evidence="2">Belongs to the nitroreductase family.</text>
</comment>
<dbReference type="EMBL" id="LGRX02012328">
    <property type="protein sequence ID" value="KAK3267582.1"/>
    <property type="molecule type" value="Genomic_DNA"/>
</dbReference>
<evidence type="ECO:0000256" key="5">
    <source>
        <dbReference type="ARBA" id="ARBA00022857"/>
    </source>
</evidence>
<proteinExistence type="inferred from homology"/>
<comment type="cofactor">
    <cofactor evidence="1">
        <name>FMN</name>
        <dbReference type="ChEBI" id="CHEBI:58210"/>
    </cofactor>
</comment>
<evidence type="ECO:0000313" key="9">
    <source>
        <dbReference type="EMBL" id="KAK3267582.1"/>
    </source>
</evidence>
<keyword evidence="4" id="KW-0288">FMN</keyword>
<evidence type="ECO:0000256" key="3">
    <source>
        <dbReference type="ARBA" id="ARBA00022630"/>
    </source>
</evidence>
<dbReference type="InterPro" id="IPR000415">
    <property type="entry name" value="Nitroreductase-like"/>
</dbReference>
<feature type="domain" description="Nitroreductase" evidence="8">
    <location>
        <begin position="64"/>
        <end position="218"/>
    </location>
</feature>
<keyword evidence="10" id="KW-1185">Reference proteome</keyword>
<dbReference type="CDD" id="cd02135">
    <property type="entry name" value="YdjA-like"/>
    <property type="match status" value="1"/>
</dbReference>
<keyword evidence="7" id="KW-0520">NAD</keyword>
<evidence type="ECO:0000256" key="6">
    <source>
        <dbReference type="ARBA" id="ARBA00023002"/>
    </source>
</evidence>
<keyword evidence="6" id="KW-0560">Oxidoreductase</keyword>
<gene>
    <name evidence="9" type="ORF">CYMTET_23870</name>
</gene>